<protein>
    <submittedName>
        <fullName evidence="2">Uncharacterized protein</fullName>
    </submittedName>
</protein>
<dbReference type="Proteomes" id="UP000291404">
    <property type="component" value="Unassembled WGS sequence"/>
</dbReference>
<evidence type="ECO:0000313" key="2">
    <source>
        <dbReference type="EMBL" id="TBU08396.1"/>
    </source>
</evidence>
<name>A0A4Q9LKH4_9MICR</name>
<reference evidence="2 3" key="1">
    <citation type="submission" date="2017-12" db="EMBL/GenBank/DDBJ databases">
        <authorList>
            <person name="Pombert J.-F."/>
            <person name="Haag K.L."/>
            <person name="Ebert D."/>
        </authorList>
    </citation>
    <scope>NUCLEOTIDE SEQUENCE [LARGE SCALE GENOMIC DNA]</scope>
    <source>
        <strain evidence="2">BE-OM-2</strain>
    </source>
</reference>
<sequence length="245" mass="29291">MRSKGHKNQSKTKKKKNGIPNPYNRIKEESHLTEDLDLKCIASICQDNDLEDLKIFFSRSYIYLDYKKLLNLFPKHMSVSKIETLDSEYFISSIFGFCNYLDIKTNIKNNLVTEIDAILVRLEADHKFEQNMVRYVVSERIVNLPINIFMENLKNIEIENYIYIYISKLFKIEEENKNEVFYTFKEFKKDDLICFPDKAEEIFLIKYSLISKVINISNVNFRISVLDHKSMKKYFYKIFEETINK</sequence>
<feature type="compositionally biased region" description="Basic residues" evidence="1">
    <location>
        <begin position="1"/>
        <end position="17"/>
    </location>
</feature>
<comment type="caution">
    <text evidence="2">The sequence shown here is derived from an EMBL/GenBank/DDBJ whole genome shotgun (WGS) entry which is preliminary data.</text>
</comment>
<dbReference type="AlphaFoldDB" id="A0A4Q9LKH4"/>
<keyword evidence="3" id="KW-1185">Reference proteome</keyword>
<evidence type="ECO:0000313" key="3">
    <source>
        <dbReference type="Proteomes" id="UP000291404"/>
    </source>
</evidence>
<dbReference type="VEuPathDB" id="MicrosporidiaDB:CWI39_1167p0010"/>
<dbReference type="EMBL" id="PITI01000145">
    <property type="protein sequence ID" value="TBU08396.1"/>
    <property type="molecule type" value="Genomic_DNA"/>
</dbReference>
<evidence type="ECO:0000256" key="1">
    <source>
        <dbReference type="SAM" id="MobiDB-lite"/>
    </source>
</evidence>
<gene>
    <name evidence="2" type="ORF">CWI36_0145p0050</name>
</gene>
<accession>A0A4Q9LKH4</accession>
<organism evidence="2 3">
    <name type="scientific">Hamiltosporidium magnivora</name>
    <dbReference type="NCBI Taxonomy" id="148818"/>
    <lineage>
        <taxon>Eukaryota</taxon>
        <taxon>Fungi</taxon>
        <taxon>Fungi incertae sedis</taxon>
        <taxon>Microsporidia</taxon>
        <taxon>Dubosqiidae</taxon>
        <taxon>Hamiltosporidium</taxon>
    </lineage>
</organism>
<dbReference type="VEuPathDB" id="MicrosporidiaDB:CWI36_0145p0050"/>
<feature type="region of interest" description="Disordered" evidence="1">
    <location>
        <begin position="1"/>
        <end position="24"/>
    </location>
</feature>
<proteinExistence type="predicted"/>